<dbReference type="Pfam" id="PF00079">
    <property type="entry name" value="Serpin"/>
    <property type="match status" value="1"/>
</dbReference>
<feature type="chain" id="PRO_5047019213" evidence="2">
    <location>
        <begin position="24"/>
        <end position="408"/>
    </location>
</feature>
<evidence type="ECO:0000259" key="3">
    <source>
        <dbReference type="SMART" id="SM00093"/>
    </source>
</evidence>
<keyword evidence="2" id="KW-0732">Signal</keyword>
<comment type="similarity">
    <text evidence="1">Belongs to the serpin family.</text>
</comment>
<dbReference type="Gene3D" id="2.30.39.10">
    <property type="entry name" value="Alpha-1-antitrypsin, domain 1"/>
    <property type="match status" value="1"/>
</dbReference>
<organism evidence="4 5">
    <name type="scientific">Pontibacter anaerobius</name>
    <dbReference type="NCBI Taxonomy" id="2993940"/>
    <lineage>
        <taxon>Bacteria</taxon>
        <taxon>Pseudomonadati</taxon>
        <taxon>Bacteroidota</taxon>
        <taxon>Cytophagia</taxon>
        <taxon>Cytophagales</taxon>
        <taxon>Hymenobacteraceae</taxon>
        <taxon>Pontibacter</taxon>
    </lineage>
</organism>
<dbReference type="InterPro" id="IPR036186">
    <property type="entry name" value="Serpin_sf"/>
</dbReference>
<feature type="signal peptide" evidence="2">
    <location>
        <begin position="1"/>
        <end position="23"/>
    </location>
</feature>
<reference evidence="4 5" key="1">
    <citation type="submission" date="2022-11" db="EMBL/GenBank/DDBJ databases">
        <title>The characterization of three novel Bacteroidetes species and genomic analysis of their roles in tidal elemental geochemical cycles.</title>
        <authorList>
            <person name="Ma K.-J."/>
        </authorList>
    </citation>
    <scope>NUCLEOTIDE SEQUENCE [LARGE SCALE GENOMIC DNA]</scope>
    <source>
        <strain evidence="4 5">M82</strain>
    </source>
</reference>
<dbReference type="InterPro" id="IPR000215">
    <property type="entry name" value="Serpin_fam"/>
</dbReference>
<dbReference type="SMART" id="SM00093">
    <property type="entry name" value="SERPIN"/>
    <property type="match status" value="1"/>
</dbReference>
<evidence type="ECO:0000256" key="2">
    <source>
        <dbReference type="SAM" id="SignalP"/>
    </source>
</evidence>
<protein>
    <submittedName>
        <fullName evidence="4">Serpin family protein</fullName>
    </submittedName>
</protein>
<dbReference type="SUPFAM" id="SSF56574">
    <property type="entry name" value="Serpins"/>
    <property type="match status" value="1"/>
</dbReference>
<dbReference type="CDD" id="cd19588">
    <property type="entry name" value="serpin_miropin-like"/>
    <property type="match status" value="1"/>
</dbReference>
<dbReference type="PROSITE" id="PS00284">
    <property type="entry name" value="SERPIN"/>
    <property type="match status" value="1"/>
</dbReference>
<evidence type="ECO:0000313" key="5">
    <source>
        <dbReference type="Proteomes" id="UP001207228"/>
    </source>
</evidence>
<dbReference type="RefSeq" id="WP_266053620.1">
    <property type="nucleotide sequence ID" value="NZ_JAPFQO010000010.1"/>
</dbReference>
<dbReference type="PROSITE" id="PS51257">
    <property type="entry name" value="PROKAR_LIPOPROTEIN"/>
    <property type="match status" value="1"/>
</dbReference>
<dbReference type="PANTHER" id="PTHR11461:SF211">
    <property type="entry name" value="GH10112P-RELATED"/>
    <property type="match status" value="1"/>
</dbReference>
<dbReference type="InterPro" id="IPR042185">
    <property type="entry name" value="Serpin_sf_2"/>
</dbReference>
<evidence type="ECO:0000256" key="1">
    <source>
        <dbReference type="RuleBase" id="RU000411"/>
    </source>
</evidence>
<comment type="caution">
    <text evidence="4">The sequence shown here is derived from an EMBL/GenBank/DDBJ whole genome shotgun (WGS) entry which is preliminary data.</text>
</comment>
<evidence type="ECO:0000313" key="4">
    <source>
        <dbReference type="EMBL" id="MCX2741428.1"/>
    </source>
</evidence>
<accession>A0ABT3RHU3</accession>
<dbReference type="InterPro" id="IPR023795">
    <property type="entry name" value="Serpin_CS"/>
</dbReference>
<sequence length="408" mass="45637">MYRNLRFLSIAAAAALLFSACQPEDVEDNTPNVRPLSVQEQKTIESSNDFAFRSFAKLSEEEDDNVFISPLSISMALTMTYNGADGTTKEAMRQTLGFDLASDEDINKSYKELAALLKGIDKKVVFTSANSLWHNKDYTLRTPFVELNKTYFDATVQGLNFSSPAAKDQMNNWVKEKTSGKITSIIEETSANDVLFLLNAIYFKGTWTYKFDKSLTKPGAFFLEDGSTVTHDFMWLKKGKYLSYEDASKRIIDLPYGNEQFSMTLVIPTGQHKVQDVVQELSAVNLKTWLASADTSGHELLMPKFKLEYKEKLNDMLTQLGMGVAFTGNADFSRMVEGNPGLAISKVMHKTFVEVNEEGTEAAAVTSVGIEVTSANPSPYRIDRPFIFMIREKSSNAILFIGKLMQPE</sequence>
<keyword evidence="5" id="KW-1185">Reference proteome</keyword>
<dbReference type="Proteomes" id="UP001207228">
    <property type="component" value="Unassembled WGS sequence"/>
</dbReference>
<dbReference type="EMBL" id="JAPFQO010000010">
    <property type="protein sequence ID" value="MCX2741428.1"/>
    <property type="molecule type" value="Genomic_DNA"/>
</dbReference>
<dbReference type="PANTHER" id="PTHR11461">
    <property type="entry name" value="SERINE PROTEASE INHIBITOR, SERPIN"/>
    <property type="match status" value="1"/>
</dbReference>
<dbReference type="InterPro" id="IPR042178">
    <property type="entry name" value="Serpin_sf_1"/>
</dbReference>
<gene>
    <name evidence="4" type="ORF">OO017_15820</name>
</gene>
<name>A0ABT3RHU3_9BACT</name>
<dbReference type="Gene3D" id="3.30.497.10">
    <property type="entry name" value="Antithrombin, subunit I, domain 2"/>
    <property type="match status" value="1"/>
</dbReference>
<dbReference type="InterPro" id="IPR023796">
    <property type="entry name" value="Serpin_dom"/>
</dbReference>
<proteinExistence type="inferred from homology"/>
<feature type="domain" description="Serpin" evidence="3">
    <location>
        <begin position="52"/>
        <end position="407"/>
    </location>
</feature>